<keyword evidence="1" id="KW-1133">Transmembrane helix</keyword>
<keyword evidence="3" id="KW-1185">Reference proteome</keyword>
<keyword evidence="1" id="KW-0812">Transmembrane</keyword>
<accession>A0A8H2M7E1</accession>
<sequence>MKGKRLFINSLIILVAIFFAYKTLSYLRLSPREALREVEVPSVFNCWNKGWLQCCGIHY</sequence>
<keyword evidence="1" id="KW-0472">Membrane</keyword>
<reference evidence="2 3" key="1">
    <citation type="submission" date="2019-02" db="EMBL/GenBank/DDBJ databases">
        <authorList>
            <consortium name="Pathogen Informatics"/>
        </authorList>
    </citation>
    <scope>NUCLEOTIDE SEQUENCE [LARGE SCALE GENOMIC DNA]</scope>
    <source>
        <strain evidence="2 3">3012STDY7089603</strain>
    </source>
</reference>
<dbReference type="AlphaFoldDB" id="A0A8H2M7E1"/>
<dbReference type="Proteomes" id="UP000377798">
    <property type="component" value="Unassembled WGS sequence"/>
</dbReference>
<evidence type="ECO:0000313" key="2">
    <source>
        <dbReference type="EMBL" id="VFB17461.1"/>
    </source>
</evidence>
<dbReference type="EMBL" id="CAACYI010000004">
    <property type="protein sequence ID" value="VFB17461.1"/>
    <property type="molecule type" value="Genomic_DNA"/>
</dbReference>
<protein>
    <submittedName>
        <fullName evidence="2">Uncharacterized protein</fullName>
    </submittedName>
</protein>
<gene>
    <name evidence="2" type="ORF">NCTC13150_02054</name>
</gene>
<feature type="transmembrane region" description="Helical" evidence="1">
    <location>
        <begin position="6"/>
        <end position="27"/>
    </location>
</feature>
<organism evidence="2 3">
    <name type="scientific">Urinicoccus massiliensis</name>
    <dbReference type="NCBI Taxonomy" id="1723382"/>
    <lineage>
        <taxon>Bacteria</taxon>
        <taxon>Bacillati</taxon>
        <taxon>Bacillota</taxon>
        <taxon>Tissierellia</taxon>
        <taxon>Tissierellales</taxon>
        <taxon>Peptoniphilaceae</taxon>
        <taxon>Urinicoccus</taxon>
    </lineage>
</organism>
<evidence type="ECO:0000256" key="1">
    <source>
        <dbReference type="SAM" id="Phobius"/>
    </source>
</evidence>
<evidence type="ECO:0000313" key="3">
    <source>
        <dbReference type="Proteomes" id="UP000377798"/>
    </source>
</evidence>
<comment type="caution">
    <text evidence="2">The sequence shown here is derived from an EMBL/GenBank/DDBJ whole genome shotgun (WGS) entry which is preliminary data.</text>
</comment>
<proteinExistence type="predicted"/>
<name>A0A8H2M7E1_9FIRM</name>